<dbReference type="Proteomes" id="UP000050827">
    <property type="component" value="Unassembled WGS sequence"/>
</dbReference>
<accession>A0A0Q0XJW5</accession>
<dbReference type="RefSeq" id="WP_055392693.1">
    <property type="nucleotide sequence ID" value="NZ_LCTZ01000002.1"/>
</dbReference>
<dbReference type="OrthoDB" id="1450879at2"/>
<proteinExistence type="predicted"/>
<organism evidence="1 2">
    <name type="scientific">Flagellimonas eckloniae</name>
    <dbReference type="NCBI Taxonomy" id="346185"/>
    <lineage>
        <taxon>Bacteria</taxon>
        <taxon>Pseudomonadati</taxon>
        <taxon>Bacteroidota</taxon>
        <taxon>Flavobacteriia</taxon>
        <taxon>Flavobacteriales</taxon>
        <taxon>Flavobacteriaceae</taxon>
        <taxon>Flagellimonas</taxon>
    </lineage>
</organism>
<keyword evidence="2" id="KW-1185">Reference proteome</keyword>
<dbReference type="STRING" id="346185.AAY42_03930"/>
<evidence type="ECO:0000313" key="1">
    <source>
        <dbReference type="EMBL" id="KQC29138.1"/>
    </source>
</evidence>
<name>A0A0Q0XJW5_9FLAO</name>
<reference evidence="1 2" key="1">
    <citation type="submission" date="2015-04" db="EMBL/GenBank/DDBJ databases">
        <title>Complete genome of flavobacterium.</title>
        <authorList>
            <person name="Kwon Y.M."/>
            <person name="Kim S.-J."/>
        </authorList>
    </citation>
    <scope>NUCLEOTIDE SEQUENCE [LARGE SCALE GENOMIC DNA]</scope>
    <source>
        <strain evidence="1 2">DK169</strain>
    </source>
</reference>
<comment type="caution">
    <text evidence="1">The sequence shown here is derived from an EMBL/GenBank/DDBJ whole genome shotgun (WGS) entry which is preliminary data.</text>
</comment>
<gene>
    <name evidence="1" type="ORF">AAY42_03930</name>
</gene>
<protein>
    <submittedName>
        <fullName evidence="1">Uncharacterized protein</fullName>
    </submittedName>
</protein>
<dbReference type="AlphaFoldDB" id="A0A0Q0XJW5"/>
<evidence type="ECO:0000313" key="2">
    <source>
        <dbReference type="Proteomes" id="UP000050827"/>
    </source>
</evidence>
<sequence>MKDSNLPDYYQSIFQQLFEHASDLECKLILLDEILEVGDQKEIPMLKKIINSKEDPILRNKAAKIKQKLLEKLEALPVEDEKLPISLCFLYDEFDISPPDEQLDPEIGFGISIEILAHEE</sequence>
<dbReference type="EMBL" id="LCTZ01000002">
    <property type="protein sequence ID" value="KQC29138.1"/>
    <property type="molecule type" value="Genomic_DNA"/>
</dbReference>